<accession>A0AAW2MD36</accession>
<evidence type="ECO:0000313" key="2">
    <source>
        <dbReference type="EMBL" id="KAL0328386.1"/>
    </source>
</evidence>
<evidence type="ECO:0000259" key="1">
    <source>
        <dbReference type="Pfam" id="PF24804"/>
    </source>
</evidence>
<dbReference type="PANTHER" id="PTHR33916:SF12">
    <property type="entry name" value="NEPROSIN DOMAIN-CONTAINING PROTEIN"/>
    <property type="match status" value="1"/>
</dbReference>
<feature type="domain" description="DUF7705" evidence="1">
    <location>
        <begin position="1"/>
        <end position="91"/>
    </location>
</feature>
<gene>
    <name evidence="2" type="ORF">Scaly_2271200</name>
</gene>
<dbReference type="InterPro" id="IPR056122">
    <property type="entry name" value="DUF7705"/>
</dbReference>
<proteinExistence type="predicted"/>
<feature type="domain" description="DUF7705" evidence="1">
    <location>
        <begin position="105"/>
        <end position="211"/>
    </location>
</feature>
<dbReference type="Pfam" id="PF24804">
    <property type="entry name" value="DUF7705"/>
    <property type="match status" value="2"/>
</dbReference>
<protein>
    <recommendedName>
        <fullName evidence="1">DUF7705 domain-containing protein</fullName>
    </recommendedName>
</protein>
<name>A0AAW2MD36_9LAMI</name>
<comment type="caution">
    <text evidence="2">The sequence shown here is derived from an EMBL/GenBank/DDBJ whole genome shotgun (WGS) entry which is preliminary data.</text>
</comment>
<dbReference type="EMBL" id="JACGWM010000014">
    <property type="protein sequence ID" value="KAL0328386.1"/>
    <property type="molecule type" value="Genomic_DNA"/>
</dbReference>
<dbReference type="PANTHER" id="PTHR33916">
    <property type="entry name" value="EXPANSIN-LIKE EG45 DOMAIN-CONTAINING PROTEIN"/>
    <property type="match status" value="1"/>
</dbReference>
<sequence>MLYLRSDATTGYSGGYHYQTRGMLKVIPKSPDFTVKFTLDIKQGGGAKSQFYLMDIGSCWKNNGKPCNGDVTTDVTRYSEMIINPGIDSWRTFHTRLTISIARLENAEYPEEPYNFCDPYSNPQPQEILQILPHPVWGEYGYPTKKGEGWIGDPRTWELDVGRLSQALYFYQDPGSPPADRYWSSVNLGTEIYMDENQVAEWSVRDFDIIVPNDGHGLRSRNY</sequence>
<organism evidence="2">
    <name type="scientific">Sesamum calycinum</name>
    <dbReference type="NCBI Taxonomy" id="2727403"/>
    <lineage>
        <taxon>Eukaryota</taxon>
        <taxon>Viridiplantae</taxon>
        <taxon>Streptophyta</taxon>
        <taxon>Embryophyta</taxon>
        <taxon>Tracheophyta</taxon>
        <taxon>Spermatophyta</taxon>
        <taxon>Magnoliopsida</taxon>
        <taxon>eudicotyledons</taxon>
        <taxon>Gunneridae</taxon>
        <taxon>Pentapetalae</taxon>
        <taxon>asterids</taxon>
        <taxon>lamiids</taxon>
        <taxon>Lamiales</taxon>
        <taxon>Pedaliaceae</taxon>
        <taxon>Sesamum</taxon>
    </lineage>
</organism>
<dbReference type="AlphaFoldDB" id="A0AAW2MD36"/>
<reference evidence="2" key="2">
    <citation type="journal article" date="2024" name="Plant">
        <title>Genomic evolution and insights into agronomic trait innovations of Sesamum species.</title>
        <authorList>
            <person name="Miao H."/>
            <person name="Wang L."/>
            <person name="Qu L."/>
            <person name="Liu H."/>
            <person name="Sun Y."/>
            <person name="Le M."/>
            <person name="Wang Q."/>
            <person name="Wei S."/>
            <person name="Zheng Y."/>
            <person name="Lin W."/>
            <person name="Duan Y."/>
            <person name="Cao H."/>
            <person name="Xiong S."/>
            <person name="Wang X."/>
            <person name="Wei L."/>
            <person name="Li C."/>
            <person name="Ma Q."/>
            <person name="Ju M."/>
            <person name="Zhao R."/>
            <person name="Li G."/>
            <person name="Mu C."/>
            <person name="Tian Q."/>
            <person name="Mei H."/>
            <person name="Zhang T."/>
            <person name="Gao T."/>
            <person name="Zhang H."/>
        </authorList>
    </citation>
    <scope>NUCLEOTIDE SEQUENCE</scope>
    <source>
        <strain evidence="2">KEN8</strain>
    </source>
</reference>
<reference evidence="2" key="1">
    <citation type="submission" date="2020-06" db="EMBL/GenBank/DDBJ databases">
        <authorList>
            <person name="Li T."/>
            <person name="Hu X."/>
            <person name="Zhang T."/>
            <person name="Song X."/>
            <person name="Zhang H."/>
            <person name="Dai N."/>
            <person name="Sheng W."/>
            <person name="Hou X."/>
            <person name="Wei L."/>
        </authorList>
    </citation>
    <scope>NUCLEOTIDE SEQUENCE</scope>
    <source>
        <strain evidence="2">KEN8</strain>
        <tissue evidence="2">Leaf</tissue>
    </source>
</reference>